<keyword evidence="3 7" id="KW-0812">Transmembrane</keyword>
<feature type="transmembrane region" description="Helical" evidence="7">
    <location>
        <begin position="37"/>
        <end position="56"/>
    </location>
</feature>
<evidence type="ECO:0000313" key="10">
    <source>
        <dbReference type="Proteomes" id="UP000078454"/>
    </source>
</evidence>
<dbReference type="PANTHER" id="PTHR14969">
    <property type="entry name" value="SPHINGOSINE-1-PHOSPHATE PHOSPHOHYDROLASE"/>
    <property type="match status" value="1"/>
</dbReference>
<dbReference type="STRING" id="1850517.A8708_02515"/>
<name>A0A198A7N0_9BACL</name>
<sequence length="177" mass="19505">MSNSKVVHWLQDHETRLFHFVNQRIQHQLLDQFFTRITHLGGATASIMIASCLACFGQGSLRIAGLQALLALTISHIPVAIMKKRYPRLRPYLVHPQTITHKNPLTDHSFPSGHTTAIFSVIIPCVYALPLLGLALIPIALVVGVSRIYLGLHYPSDCIVGCMIGTTVSIVTVAFWG</sequence>
<evidence type="ECO:0000256" key="3">
    <source>
        <dbReference type="ARBA" id="ARBA00022692"/>
    </source>
</evidence>
<evidence type="ECO:0000256" key="5">
    <source>
        <dbReference type="ARBA" id="ARBA00022989"/>
    </source>
</evidence>
<evidence type="ECO:0000313" key="9">
    <source>
        <dbReference type="EMBL" id="OAS17110.1"/>
    </source>
</evidence>
<dbReference type="OrthoDB" id="9789113at2"/>
<feature type="transmembrane region" description="Helical" evidence="7">
    <location>
        <begin position="158"/>
        <end position="176"/>
    </location>
</feature>
<comment type="caution">
    <text evidence="9">The sequence shown here is derived from an EMBL/GenBank/DDBJ whole genome shotgun (WGS) entry which is preliminary data.</text>
</comment>
<feature type="transmembrane region" description="Helical" evidence="7">
    <location>
        <begin position="63"/>
        <end position="82"/>
    </location>
</feature>
<dbReference type="SUPFAM" id="SSF48317">
    <property type="entry name" value="Acid phosphatase/Vanadium-dependent haloperoxidase"/>
    <property type="match status" value="1"/>
</dbReference>
<keyword evidence="5 7" id="KW-1133">Transmembrane helix</keyword>
<feature type="transmembrane region" description="Helical" evidence="7">
    <location>
        <begin position="117"/>
        <end position="146"/>
    </location>
</feature>
<gene>
    <name evidence="9" type="ORF">A8708_02515</name>
</gene>
<feature type="domain" description="Phosphatidic acid phosphatase type 2/haloperoxidase" evidence="8">
    <location>
        <begin position="63"/>
        <end position="173"/>
    </location>
</feature>
<protein>
    <submittedName>
        <fullName evidence="9">Phosphoesterase</fullName>
    </submittedName>
</protein>
<dbReference type="RefSeq" id="WP_068666426.1">
    <property type="nucleotide sequence ID" value="NZ_LYPB01000073.1"/>
</dbReference>
<dbReference type="InterPro" id="IPR036938">
    <property type="entry name" value="PAP2/HPO_sf"/>
</dbReference>
<evidence type="ECO:0000256" key="4">
    <source>
        <dbReference type="ARBA" id="ARBA00022801"/>
    </source>
</evidence>
<dbReference type="GO" id="GO:0005886">
    <property type="term" value="C:plasma membrane"/>
    <property type="evidence" value="ECO:0007669"/>
    <property type="project" value="UniProtKB-SubCell"/>
</dbReference>
<evidence type="ECO:0000256" key="1">
    <source>
        <dbReference type="ARBA" id="ARBA00004651"/>
    </source>
</evidence>
<keyword evidence="10" id="KW-1185">Reference proteome</keyword>
<keyword evidence="4" id="KW-0378">Hydrolase</keyword>
<comment type="subcellular location">
    <subcellularLocation>
        <location evidence="1">Cell membrane</location>
        <topology evidence="1">Multi-pass membrane protein</topology>
    </subcellularLocation>
</comment>
<dbReference type="EMBL" id="LYPB01000073">
    <property type="protein sequence ID" value="OAS17110.1"/>
    <property type="molecule type" value="Genomic_DNA"/>
</dbReference>
<accession>A0A198A7N0</accession>
<organism evidence="9 10">
    <name type="scientific">Paenibacillus oryzisoli</name>
    <dbReference type="NCBI Taxonomy" id="1850517"/>
    <lineage>
        <taxon>Bacteria</taxon>
        <taxon>Bacillati</taxon>
        <taxon>Bacillota</taxon>
        <taxon>Bacilli</taxon>
        <taxon>Bacillales</taxon>
        <taxon>Paenibacillaceae</taxon>
        <taxon>Paenibacillus</taxon>
    </lineage>
</organism>
<dbReference type="AlphaFoldDB" id="A0A198A7N0"/>
<dbReference type="Pfam" id="PF01569">
    <property type="entry name" value="PAP2"/>
    <property type="match status" value="1"/>
</dbReference>
<dbReference type="InterPro" id="IPR000326">
    <property type="entry name" value="PAP2/HPO"/>
</dbReference>
<evidence type="ECO:0000256" key="7">
    <source>
        <dbReference type="SAM" id="Phobius"/>
    </source>
</evidence>
<dbReference type="PANTHER" id="PTHR14969:SF62">
    <property type="entry name" value="DECAPRENYLPHOSPHORYL-5-PHOSPHORIBOSE PHOSPHATASE RV3807C-RELATED"/>
    <property type="match status" value="1"/>
</dbReference>
<dbReference type="Gene3D" id="1.20.144.10">
    <property type="entry name" value="Phosphatidic acid phosphatase type 2/haloperoxidase"/>
    <property type="match status" value="1"/>
</dbReference>
<dbReference type="CDD" id="cd01610">
    <property type="entry name" value="PAP2_like"/>
    <property type="match status" value="1"/>
</dbReference>
<evidence type="ECO:0000256" key="6">
    <source>
        <dbReference type="ARBA" id="ARBA00023136"/>
    </source>
</evidence>
<evidence type="ECO:0000259" key="8">
    <source>
        <dbReference type="SMART" id="SM00014"/>
    </source>
</evidence>
<keyword evidence="6 7" id="KW-0472">Membrane</keyword>
<proteinExistence type="predicted"/>
<dbReference type="Proteomes" id="UP000078454">
    <property type="component" value="Unassembled WGS sequence"/>
</dbReference>
<dbReference type="GO" id="GO:0016787">
    <property type="term" value="F:hydrolase activity"/>
    <property type="evidence" value="ECO:0007669"/>
    <property type="project" value="UniProtKB-KW"/>
</dbReference>
<reference evidence="9 10" key="1">
    <citation type="submission" date="2016-05" db="EMBL/GenBank/DDBJ databases">
        <title>Paenibacillus sp. 1ZS3-15 nov., isolated from the rhizosphere soil.</title>
        <authorList>
            <person name="Zhang X.X."/>
            <person name="Zhang J."/>
        </authorList>
    </citation>
    <scope>NUCLEOTIDE SEQUENCE [LARGE SCALE GENOMIC DNA]</scope>
    <source>
        <strain evidence="9 10">1ZS3-15</strain>
    </source>
</reference>
<evidence type="ECO:0000256" key="2">
    <source>
        <dbReference type="ARBA" id="ARBA00022475"/>
    </source>
</evidence>
<keyword evidence="2" id="KW-1003">Cell membrane</keyword>
<dbReference type="SMART" id="SM00014">
    <property type="entry name" value="acidPPc"/>
    <property type="match status" value="1"/>
</dbReference>